<keyword evidence="2" id="KW-0732">Signal</keyword>
<reference evidence="5" key="1">
    <citation type="submission" date="2014-10" db="EMBL/GenBank/DDBJ databases">
        <authorList>
            <person name="King R."/>
        </authorList>
    </citation>
    <scope>NUCLEOTIDE SEQUENCE [LARGE SCALE GENOMIC DNA]</scope>
    <source>
        <strain evidence="5">A3/5</strain>
    </source>
</reference>
<dbReference type="EMBL" id="LN649229">
    <property type="protein sequence ID" value="CEI64342.1"/>
    <property type="molecule type" value="Genomic_DNA"/>
</dbReference>
<protein>
    <recommendedName>
        <fullName evidence="3">DNA ligase D 3'-phosphoesterase domain-containing protein</fullName>
    </recommendedName>
</protein>
<dbReference type="AlphaFoldDB" id="A0A2L2T1A2"/>
<feature type="signal peptide" evidence="2">
    <location>
        <begin position="1"/>
        <end position="20"/>
    </location>
</feature>
<dbReference type="Proteomes" id="UP000245910">
    <property type="component" value="Chromosome I"/>
</dbReference>
<dbReference type="PANTHER" id="PTHR39465">
    <property type="entry name" value="DNA LIGASE D, 3'-PHOSPHOESTERASE DOMAIN"/>
    <property type="match status" value="1"/>
</dbReference>
<feature type="compositionally biased region" description="Basic residues" evidence="1">
    <location>
        <begin position="120"/>
        <end position="137"/>
    </location>
</feature>
<feature type="region of interest" description="Disordered" evidence="1">
    <location>
        <begin position="53"/>
        <end position="80"/>
    </location>
</feature>
<dbReference type="KEGG" id="fvn:FVRRES_00854"/>
<evidence type="ECO:0000313" key="4">
    <source>
        <dbReference type="EMBL" id="CEI64342.1"/>
    </source>
</evidence>
<evidence type="ECO:0000313" key="5">
    <source>
        <dbReference type="Proteomes" id="UP000245910"/>
    </source>
</evidence>
<accession>A0A2L2T1A2</accession>
<dbReference type="GeneID" id="37252498"/>
<evidence type="ECO:0000259" key="3">
    <source>
        <dbReference type="Pfam" id="PF13298"/>
    </source>
</evidence>
<evidence type="ECO:0000256" key="2">
    <source>
        <dbReference type="SAM" id="SignalP"/>
    </source>
</evidence>
<organism evidence="4 5">
    <name type="scientific">Fusarium venenatum</name>
    <dbReference type="NCBI Taxonomy" id="56646"/>
    <lineage>
        <taxon>Eukaryota</taxon>
        <taxon>Fungi</taxon>
        <taxon>Dikarya</taxon>
        <taxon>Ascomycota</taxon>
        <taxon>Pezizomycotina</taxon>
        <taxon>Sordariomycetes</taxon>
        <taxon>Hypocreomycetidae</taxon>
        <taxon>Hypocreales</taxon>
        <taxon>Nectriaceae</taxon>
        <taxon>Fusarium</taxon>
    </lineage>
</organism>
<dbReference type="PANTHER" id="PTHR39465:SF1">
    <property type="entry name" value="DNA LIGASE D 3'-PHOSPHOESTERASE DOMAIN-CONTAINING PROTEIN"/>
    <property type="match status" value="1"/>
</dbReference>
<sequence length="137" mass="15309">MLGVFRVLILSSISITILLQERNRDTNTLPMKTASSSTGSLLIWDTGTYSILQRKSKNSPSEDPSSPPSSPASSLTSTPQALLHEAFQSRKIRIRLHGSHLPDPYVLNLRLTKSEDIAGRRKSGSTPRKRRRPRMRT</sequence>
<dbReference type="Pfam" id="PF13298">
    <property type="entry name" value="LigD_N"/>
    <property type="match status" value="1"/>
</dbReference>
<evidence type="ECO:0000256" key="1">
    <source>
        <dbReference type="SAM" id="MobiDB-lite"/>
    </source>
</evidence>
<keyword evidence="5" id="KW-1185">Reference proteome</keyword>
<dbReference type="InterPro" id="IPR014144">
    <property type="entry name" value="LigD_PE_domain"/>
</dbReference>
<dbReference type="RefSeq" id="XP_025588062.1">
    <property type="nucleotide sequence ID" value="XM_025737309.2"/>
</dbReference>
<name>A0A2L2T1A2_9HYPO</name>
<proteinExistence type="predicted"/>
<feature type="chain" id="PRO_5014772685" description="DNA ligase D 3'-phosphoesterase domain-containing protein" evidence="2">
    <location>
        <begin position="21"/>
        <end position="137"/>
    </location>
</feature>
<feature type="domain" description="DNA ligase D 3'-phosphoesterase" evidence="3">
    <location>
        <begin position="32"/>
        <end position="107"/>
    </location>
</feature>
<feature type="region of interest" description="Disordered" evidence="1">
    <location>
        <begin position="114"/>
        <end position="137"/>
    </location>
</feature>